<reference evidence="2" key="1">
    <citation type="submission" date="2019-07" db="EMBL/GenBank/DDBJ databases">
        <title>Hyphodiscus hymeniophilus genome sequencing and assembly.</title>
        <authorList>
            <person name="Kramer G."/>
            <person name="Nodwell J."/>
        </authorList>
    </citation>
    <scope>NUCLEOTIDE SEQUENCE</scope>
    <source>
        <strain evidence="2">ATCC 34498</strain>
    </source>
</reference>
<keyword evidence="3" id="KW-1185">Reference proteome</keyword>
<dbReference type="EMBL" id="VNKQ01000019">
    <property type="protein sequence ID" value="KAG0645247.1"/>
    <property type="molecule type" value="Genomic_DNA"/>
</dbReference>
<comment type="caution">
    <text evidence="2">The sequence shown here is derived from an EMBL/GenBank/DDBJ whole genome shotgun (WGS) entry which is preliminary data.</text>
</comment>
<protein>
    <submittedName>
        <fullName evidence="2">Uncharacterized protein</fullName>
    </submittedName>
</protein>
<evidence type="ECO:0000313" key="3">
    <source>
        <dbReference type="Proteomes" id="UP000785200"/>
    </source>
</evidence>
<evidence type="ECO:0000313" key="2">
    <source>
        <dbReference type="EMBL" id="KAG0645247.1"/>
    </source>
</evidence>
<name>A0A9P6SJT6_9HELO</name>
<feature type="compositionally biased region" description="Basic and acidic residues" evidence="1">
    <location>
        <begin position="22"/>
        <end position="35"/>
    </location>
</feature>
<sequence>MLRDWDARAQGPNLHFAFSTDNKGDHQYPDHERLDLSIPTGPATDSGYASHGRSEYTSKNDDEDDTRTVFTDNQELDITDDVKERLVAAFSRGLVEKLGTFLSTESDRSTIRNLLDEFLKEYSLRLGINACAGEQKRATTFVRHYRRRIANLIVSSAGFSSATEGEILEDEDEDIASHKEDGITIAEKMHLWHTKKDTEDEGEELLSQNESGVTLTEKTHPEETRNPDAIASQEYHITMDQSDAVDDDDDVEDYAVANYPEAWQFLTSSHAYYWLLSRVRSEMLLSKREGTTAEKIRNEILRGLAAQPKRNGYGQAMSKVKFNISWCFPQFLSGNYPKERNPSISSFITLVASKDNVQALTCGQYMSQVWPVTGPEILSALQGALDKGLGQAYRGNSAFQSCIV</sequence>
<evidence type="ECO:0000256" key="1">
    <source>
        <dbReference type="SAM" id="MobiDB-lite"/>
    </source>
</evidence>
<proteinExistence type="predicted"/>
<gene>
    <name evidence="2" type="ORF">D0Z07_8888</name>
</gene>
<dbReference type="Proteomes" id="UP000785200">
    <property type="component" value="Unassembled WGS sequence"/>
</dbReference>
<feature type="compositionally biased region" description="Polar residues" evidence="1">
    <location>
        <begin position="206"/>
        <end position="216"/>
    </location>
</feature>
<organism evidence="2 3">
    <name type="scientific">Hyphodiscus hymeniophilus</name>
    <dbReference type="NCBI Taxonomy" id="353542"/>
    <lineage>
        <taxon>Eukaryota</taxon>
        <taxon>Fungi</taxon>
        <taxon>Dikarya</taxon>
        <taxon>Ascomycota</taxon>
        <taxon>Pezizomycotina</taxon>
        <taxon>Leotiomycetes</taxon>
        <taxon>Helotiales</taxon>
        <taxon>Hyphodiscaceae</taxon>
        <taxon>Hyphodiscus</taxon>
    </lineage>
</organism>
<dbReference type="AlphaFoldDB" id="A0A9P6SJT6"/>
<feature type="region of interest" description="Disordered" evidence="1">
    <location>
        <begin position="197"/>
        <end position="224"/>
    </location>
</feature>
<feature type="region of interest" description="Disordered" evidence="1">
    <location>
        <begin position="16"/>
        <end position="66"/>
    </location>
</feature>
<accession>A0A9P6SJT6</accession>